<dbReference type="Proteomes" id="UP000290805">
    <property type="component" value="Segment"/>
</dbReference>
<reference evidence="3" key="1">
    <citation type="journal article" date="2017" name="PLoS ONE">
        <title>Virome analysis of two sympatric bat species (Desmodus rotundus and Molossus molossus) in French Guiana.</title>
        <authorList>
            <person name="Salmier A."/>
            <person name="Tirera S."/>
            <person name="de Thoisy B."/>
            <person name="Franc A."/>
            <person name="Darcissac E."/>
            <person name="Donato D."/>
            <person name="Bouchier C."/>
            <person name="Lacoste V."/>
            <person name="Lavergne A."/>
        </authorList>
    </citation>
    <scope>NUCLEOTIDE SEQUENCE [LARGE SCALE GENOMIC DNA]</scope>
    <source>
        <strain evidence="3">MmoPV1_MF</strain>
    </source>
</reference>
<dbReference type="EMBL" id="KX812447">
    <property type="protein sequence ID" value="AQR57910.1"/>
    <property type="molecule type" value="Genomic_DNA"/>
</dbReference>
<protein>
    <submittedName>
        <fullName evidence="3">E2 protein</fullName>
    </submittedName>
</protein>
<dbReference type="GO" id="GO:0016032">
    <property type="term" value="P:viral process"/>
    <property type="evidence" value="ECO:0007669"/>
    <property type="project" value="InterPro"/>
</dbReference>
<dbReference type="OrthoDB" id="9824at10239"/>
<dbReference type="GeneID" id="41700856"/>
<dbReference type="GO" id="GO:0006275">
    <property type="term" value="P:regulation of DNA replication"/>
    <property type="evidence" value="ECO:0007669"/>
    <property type="project" value="InterPro"/>
</dbReference>
<accession>A0A2I2MP73</accession>
<organism evidence="3">
    <name type="scientific">Molossus molossus papillomavirus 1</name>
    <dbReference type="NCBI Taxonomy" id="1959848"/>
    <lineage>
        <taxon>Viruses</taxon>
        <taxon>Monodnaviria</taxon>
        <taxon>Shotokuvirae</taxon>
        <taxon>Cossaviricota</taxon>
        <taxon>Papovaviricetes</taxon>
        <taxon>Zurhausenvirales</taxon>
        <taxon>Papillomaviridae</taxon>
    </lineage>
</organism>
<feature type="domain" description="Papillomavirus E2 N-terminal" evidence="2">
    <location>
        <begin position="1"/>
        <end position="175"/>
    </location>
</feature>
<keyword evidence="1" id="KW-0244">Early protein</keyword>
<sequence>MENLRARLDRVENRQLDIYEKDSADLSEQIAYWELVKEEHLILFAARKAGYQRLGPRVVPSLQVSERNAKDAIEMALVLKSLAQSPFARERWTLRDTNRELYAAPPKFCLKKGGSHVHLLLGGDPENMVELTAWEEIYCQNEDGTWEKKRGQIDFTGLFYKDDQIRFYYWDFASEQLFNTFSV</sequence>
<dbReference type="InterPro" id="IPR042503">
    <property type="entry name" value="Regulatory_protein_E2_N_1"/>
</dbReference>
<evidence type="ECO:0000259" key="2">
    <source>
        <dbReference type="Pfam" id="PF00508"/>
    </source>
</evidence>
<dbReference type="GO" id="GO:0006355">
    <property type="term" value="P:regulation of DNA-templated transcription"/>
    <property type="evidence" value="ECO:0007669"/>
    <property type="project" value="InterPro"/>
</dbReference>
<dbReference type="Pfam" id="PF00508">
    <property type="entry name" value="PPV_E2_N"/>
    <property type="match status" value="1"/>
</dbReference>
<dbReference type="RefSeq" id="YP_009553373.1">
    <property type="nucleotide sequence ID" value="NC_040787.1"/>
</dbReference>
<dbReference type="SUPFAM" id="SSF51332">
    <property type="entry name" value="E2 regulatory, transactivation domain"/>
    <property type="match status" value="1"/>
</dbReference>
<dbReference type="Gene3D" id="2.170.200.10">
    <property type="entry name" value="Papillomavirus E2 early protein domain"/>
    <property type="match status" value="1"/>
</dbReference>
<dbReference type="InterPro" id="IPR001866">
    <property type="entry name" value="PPV_E2_N"/>
</dbReference>
<dbReference type="KEGG" id="vg:41700856"/>
<dbReference type="Gene3D" id="1.10.287.30">
    <property type="entry name" value="E2 (early) protein, N terminal domain, subdomain 1"/>
    <property type="match status" value="1"/>
</dbReference>
<gene>
    <name evidence="3" type="primary">E2</name>
</gene>
<evidence type="ECO:0000313" key="3">
    <source>
        <dbReference type="EMBL" id="AQR57910.1"/>
    </source>
</evidence>
<proteinExistence type="predicted"/>
<dbReference type="InterPro" id="IPR042504">
    <property type="entry name" value="Regulatory_protein_E2_N_2"/>
</dbReference>
<dbReference type="InterPro" id="IPR036050">
    <property type="entry name" value="Regulatory_protein_E2_N"/>
</dbReference>
<name>A0A2I2MP73_9PAPI</name>
<evidence type="ECO:0000256" key="1">
    <source>
        <dbReference type="ARBA" id="ARBA00022518"/>
    </source>
</evidence>